<proteinExistence type="predicted"/>
<dbReference type="PANTHER" id="PTHR12847:SF9">
    <property type="entry name" value="NECAP-LIKE PROTEIN CG9132"/>
    <property type="match status" value="1"/>
</dbReference>
<feature type="domain" description="NECAP PHear" evidence="1">
    <location>
        <begin position="24"/>
        <end position="169"/>
    </location>
</feature>
<keyword evidence="3" id="KW-1185">Reference proteome</keyword>
<dbReference type="SUPFAM" id="SSF50729">
    <property type="entry name" value="PH domain-like"/>
    <property type="match status" value="1"/>
</dbReference>
<dbReference type="Proteomes" id="UP000095751">
    <property type="component" value="Unassembled WGS sequence"/>
</dbReference>
<evidence type="ECO:0000313" key="3">
    <source>
        <dbReference type="Proteomes" id="UP000095751"/>
    </source>
</evidence>
<sequence>MGDFNLGLLDDDDYKVSVLRTKMLGIAECFMYRLPKGSSSPYRADGWPLTKPLQCVSLRVERRGDVLLLIFTYTHGSDNNGGGGSNRQTQKLFALCPIDIVNQDNNENKKLDHYVEAVVDSTRYFVVRVKDEKANREALIGLGFRDREEAGDFRAALSKYERDISKERANR</sequence>
<dbReference type="InParanoid" id="A0A1E7F785"/>
<name>A0A1E7F785_9STRA</name>
<dbReference type="AlphaFoldDB" id="A0A1E7F785"/>
<dbReference type="OrthoDB" id="10265489at2759"/>
<accession>A0A1E7F785</accession>
<dbReference type="Gene3D" id="2.30.29.30">
    <property type="entry name" value="Pleckstrin-homology domain (PH domain)/Phosphotyrosine-binding domain (PTB)"/>
    <property type="match status" value="1"/>
</dbReference>
<organism evidence="2 3">
    <name type="scientific">Fragilariopsis cylindrus CCMP1102</name>
    <dbReference type="NCBI Taxonomy" id="635003"/>
    <lineage>
        <taxon>Eukaryota</taxon>
        <taxon>Sar</taxon>
        <taxon>Stramenopiles</taxon>
        <taxon>Ochrophyta</taxon>
        <taxon>Bacillariophyta</taxon>
        <taxon>Bacillariophyceae</taxon>
        <taxon>Bacillariophycidae</taxon>
        <taxon>Bacillariales</taxon>
        <taxon>Bacillariaceae</taxon>
        <taxon>Fragilariopsis</taxon>
    </lineage>
</organism>
<dbReference type="Pfam" id="PF07933">
    <property type="entry name" value="DUF1681"/>
    <property type="match status" value="1"/>
</dbReference>
<dbReference type="InterPro" id="IPR011993">
    <property type="entry name" value="PH-like_dom_sf"/>
</dbReference>
<gene>
    <name evidence="2" type="ORF">FRACYDRAFT_189325</name>
</gene>
<dbReference type="GO" id="GO:0006897">
    <property type="term" value="P:endocytosis"/>
    <property type="evidence" value="ECO:0007669"/>
    <property type="project" value="InterPro"/>
</dbReference>
<evidence type="ECO:0000259" key="1">
    <source>
        <dbReference type="Pfam" id="PF07933"/>
    </source>
</evidence>
<dbReference type="PANTHER" id="PTHR12847">
    <property type="entry name" value="ATP-BINDING CASSETTE ABC TRANSPORTER-RELATED"/>
    <property type="match status" value="1"/>
</dbReference>
<dbReference type="KEGG" id="fcy:FRACYDRAFT_189325"/>
<dbReference type="GO" id="GO:0030125">
    <property type="term" value="C:clathrin vesicle coat"/>
    <property type="evidence" value="ECO:0007669"/>
    <property type="project" value="TreeGrafter"/>
</dbReference>
<dbReference type="EMBL" id="KV784361">
    <property type="protein sequence ID" value="OEU13875.1"/>
    <property type="molecule type" value="Genomic_DNA"/>
</dbReference>
<reference evidence="2 3" key="1">
    <citation type="submission" date="2016-09" db="EMBL/GenBank/DDBJ databases">
        <title>Extensive genetic diversity and differential bi-allelic expression allows diatom success in the polar Southern Ocean.</title>
        <authorList>
            <consortium name="DOE Joint Genome Institute"/>
            <person name="Mock T."/>
            <person name="Otillar R.P."/>
            <person name="Strauss J."/>
            <person name="Dupont C."/>
            <person name="Frickenhaus S."/>
            <person name="Maumus F."/>
            <person name="Mcmullan M."/>
            <person name="Sanges R."/>
            <person name="Schmutz J."/>
            <person name="Toseland A."/>
            <person name="Valas R."/>
            <person name="Veluchamy A."/>
            <person name="Ward B.J."/>
            <person name="Allen A."/>
            <person name="Barry K."/>
            <person name="Falciatore A."/>
            <person name="Ferrante M."/>
            <person name="Fortunato A.E."/>
            <person name="Gloeckner G."/>
            <person name="Gruber A."/>
            <person name="Hipkin R."/>
            <person name="Janech M."/>
            <person name="Kroth P."/>
            <person name="Leese F."/>
            <person name="Lindquist E."/>
            <person name="Lyon B.R."/>
            <person name="Martin J."/>
            <person name="Mayer C."/>
            <person name="Parker M."/>
            <person name="Quesneville H."/>
            <person name="Raymond J."/>
            <person name="Uhlig C."/>
            <person name="Valentin K.U."/>
            <person name="Worden A.Z."/>
            <person name="Armbrust E.V."/>
            <person name="Bowler C."/>
            <person name="Green B."/>
            <person name="Moulton V."/>
            <person name="Van Oosterhout C."/>
            <person name="Grigoriev I."/>
        </authorList>
    </citation>
    <scope>NUCLEOTIDE SEQUENCE [LARGE SCALE GENOMIC DNA]</scope>
    <source>
        <strain evidence="2 3">CCMP1102</strain>
    </source>
</reference>
<dbReference type="InterPro" id="IPR012466">
    <property type="entry name" value="NECAP_PHear"/>
</dbReference>
<evidence type="ECO:0000313" key="2">
    <source>
        <dbReference type="EMBL" id="OEU13875.1"/>
    </source>
</evidence>
<protein>
    <recommendedName>
        <fullName evidence="1">NECAP PHear domain-containing protein</fullName>
    </recommendedName>
</protein>